<evidence type="ECO:0000256" key="3">
    <source>
        <dbReference type="ARBA" id="ARBA00022692"/>
    </source>
</evidence>
<feature type="domain" description="POTRA" evidence="9">
    <location>
        <begin position="297"/>
        <end position="382"/>
    </location>
</feature>
<dbReference type="AlphaFoldDB" id="A0A3L9YB27"/>
<dbReference type="InterPro" id="IPR000184">
    <property type="entry name" value="Bac_surfAg_D15"/>
</dbReference>
<dbReference type="InterPro" id="IPR039910">
    <property type="entry name" value="D15-like"/>
</dbReference>
<evidence type="ECO:0000256" key="8">
    <source>
        <dbReference type="NCBIfam" id="TIGR03303"/>
    </source>
</evidence>
<dbReference type="NCBIfam" id="TIGR03303">
    <property type="entry name" value="OM_YaeT"/>
    <property type="match status" value="1"/>
</dbReference>
<evidence type="ECO:0000313" key="11">
    <source>
        <dbReference type="Proteomes" id="UP000271339"/>
    </source>
</evidence>
<evidence type="ECO:0000256" key="7">
    <source>
        <dbReference type="ARBA" id="ARBA00023237"/>
    </source>
</evidence>
<sequence>MERPVSNSINSTFSYRYLKFYCIFLFTILSVSTLSAQKKELDSGKKYTINSIKVSGAQTFNEQTVIAFTGLKIGDRIYIPGEKLSAITKKLWEQNLFSDIAFYVTNIEGENADLELYIVELPKLSEVKIEGIRKGKQKELIKDNNLKPGIKITKNLITTTKNYIVNKYKDDGFLNTNVVISTTPKLDSTGTEVAKNMTISIDKGNRVKVSPITFNGNKELTDAKLRNAMKKVKRKNYLRFWKKSKFSASGFEEDKASIITKYKSNGFRDARITSDTLIARSDKTVALTLNIEEGKKYYFGDIGFIGNSVYTDSQLRQLLGIKKGETYNGVLLQERIADVTDPEAEDLTNLYQNNGYLFSSINPVEVAVRQDTIDFEIRIKEGKMAYFDHVTVVGNDKTNDHVIYRELRTRPGQKYSKRNVVRTIRELGQLGFFDAEQLSPNFKNVDPNNGTLDMEYSVVEKGASQIELQGGYGGGGFVGTLGLSFNNFSLRNLFNGEAYKPLPMGDGQKLAVRAQASSYYQTYSLSLTEPWLGGKKPIQLSTSFSHTIQYQYNFNSREVDKDQRFLITGGSVGIAKRLKWPDDYFTLSQAVSFQHYNLKNYNTNLFTFGNGYSNNLAYTFGISRNNTATNPIYPMRGSDFKFTAKLTLPYSAFNGVDYKDFASERDEKELIANDASQTSTARVNAANRVSEIDQERFKWLEYYKIKFSGAWYTKLIDKLVLKTSTEFGFLGAYNNDRGIPPFERFFVGGDGLGSYSLDGREVIQLRGYPNQSLSTVDGDNIYNKFSLEVRYPVTLKQLASIYVLAFAEGGSSYDGFRNYNPFSVQRSAGAGLRIFMPAFGLLGIDFGYGFDPVLGGSQKNGWETHFIIGQQF</sequence>
<dbReference type="GO" id="GO:0071709">
    <property type="term" value="P:membrane assembly"/>
    <property type="evidence" value="ECO:0007669"/>
    <property type="project" value="InterPro"/>
</dbReference>
<evidence type="ECO:0000259" key="9">
    <source>
        <dbReference type="PROSITE" id="PS51779"/>
    </source>
</evidence>
<dbReference type="PROSITE" id="PS51779">
    <property type="entry name" value="POTRA"/>
    <property type="match status" value="2"/>
</dbReference>
<dbReference type="RefSeq" id="WP_245963004.1">
    <property type="nucleotide sequence ID" value="NZ_REFC01000017.1"/>
</dbReference>
<comment type="subcellular location">
    <subcellularLocation>
        <location evidence="1">Membrane</location>
    </subcellularLocation>
</comment>
<dbReference type="EMBL" id="REFC01000017">
    <property type="protein sequence ID" value="RMA56677.1"/>
    <property type="molecule type" value="Genomic_DNA"/>
</dbReference>
<accession>A0A3L9YB27</accession>
<evidence type="ECO:0000256" key="4">
    <source>
        <dbReference type="ARBA" id="ARBA00022729"/>
    </source>
</evidence>
<dbReference type="Proteomes" id="UP000271339">
    <property type="component" value="Unassembled WGS sequence"/>
</dbReference>
<proteinExistence type="predicted"/>
<comment type="caution">
    <text evidence="10">The sequence shown here is derived from an EMBL/GenBank/DDBJ whole genome shotgun (WGS) entry which is preliminary data.</text>
</comment>
<dbReference type="InterPro" id="IPR023707">
    <property type="entry name" value="OM_assembly_BamA"/>
</dbReference>
<dbReference type="Pfam" id="PF07244">
    <property type="entry name" value="POTRA"/>
    <property type="match status" value="4"/>
</dbReference>
<name>A0A3L9YB27_9FLAO</name>
<dbReference type="Gene3D" id="2.40.160.50">
    <property type="entry name" value="membrane protein fhac: a member of the omp85/tpsb transporter family"/>
    <property type="match status" value="1"/>
</dbReference>
<evidence type="ECO:0000256" key="6">
    <source>
        <dbReference type="ARBA" id="ARBA00023136"/>
    </source>
</evidence>
<dbReference type="Pfam" id="PF01103">
    <property type="entry name" value="Omp85"/>
    <property type="match status" value="1"/>
</dbReference>
<dbReference type="InterPro" id="IPR034746">
    <property type="entry name" value="POTRA"/>
</dbReference>
<keyword evidence="2" id="KW-1134">Transmembrane beta strand</keyword>
<keyword evidence="3" id="KW-0812">Transmembrane</keyword>
<keyword evidence="7" id="KW-0998">Cell outer membrane</keyword>
<dbReference type="PIRSF" id="PIRSF006076">
    <property type="entry name" value="OM_assembly_OMP85"/>
    <property type="match status" value="1"/>
</dbReference>
<keyword evidence="4" id="KW-0732">Signal</keyword>
<dbReference type="PANTHER" id="PTHR12815:SF47">
    <property type="entry name" value="TRANSLOCATION AND ASSEMBLY MODULE SUBUNIT TAMA"/>
    <property type="match status" value="1"/>
</dbReference>
<protein>
    <recommendedName>
        <fullName evidence="8">Outer membrane protein assembly factor BamA</fullName>
    </recommendedName>
</protein>
<keyword evidence="5" id="KW-0677">Repeat</keyword>
<keyword evidence="11" id="KW-1185">Reference proteome</keyword>
<evidence type="ECO:0000256" key="2">
    <source>
        <dbReference type="ARBA" id="ARBA00022452"/>
    </source>
</evidence>
<gene>
    <name evidence="10" type="ORF">BXY75_3383</name>
</gene>
<evidence type="ECO:0000256" key="1">
    <source>
        <dbReference type="ARBA" id="ARBA00004370"/>
    </source>
</evidence>
<reference evidence="10 11" key="1">
    <citation type="submission" date="2018-10" db="EMBL/GenBank/DDBJ databases">
        <title>Genomic Encyclopedia of Archaeal and Bacterial Type Strains, Phase II (KMG-II): from individual species to whole genera.</title>
        <authorList>
            <person name="Goeker M."/>
        </authorList>
    </citation>
    <scope>NUCLEOTIDE SEQUENCE [LARGE SCALE GENOMIC DNA]</scope>
    <source>
        <strain evidence="10 11">DSM 23424</strain>
    </source>
</reference>
<evidence type="ECO:0000313" key="10">
    <source>
        <dbReference type="EMBL" id="RMA56677.1"/>
    </source>
</evidence>
<evidence type="ECO:0000256" key="5">
    <source>
        <dbReference type="ARBA" id="ARBA00022737"/>
    </source>
</evidence>
<organism evidence="10 11">
    <name type="scientific">Ulvibacter antarcticus</name>
    <dbReference type="NCBI Taxonomy" id="442714"/>
    <lineage>
        <taxon>Bacteria</taxon>
        <taxon>Pseudomonadati</taxon>
        <taxon>Bacteroidota</taxon>
        <taxon>Flavobacteriia</taxon>
        <taxon>Flavobacteriales</taxon>
        <taxon>Flavobacteriaceae</taxon>
        <taxon>Ulvibacter</taxon>
    </lineage>
</organism>
<dbReference type="PANTHER" id="PTHR12815">
    <property type="entry name" value="SORTING AND ASSEMBLY MACHINERY SAMM50 PROTEIN FAMILY MEMBER"/>
    <property type="match status" value="1"/>
</dbReference>
<dbReference type="InterPro" id="IPR010827">
    <property type="entry name" value="BamA/TamA_POTRA"/>
</dbReference>
<dbReference type="Gene3D" id="3.10.20.310">
    <property type="entry name" value="membrane protein fhac"/>
    <property type="match status" value="5"/>
</dbReference>
<keyword evidence="6" id="KW-0472">Membrane</keyword>
<feature type="domain" description="POTRA" evidence="9">
    <location>
        <begin position="207"/>
        <end position="294"/>
    </location>
</feature>
<dbReference type="GO" id="GO:0009279">
    <property type="term" value="C:cell outer membrane"/>
    <property type="evidence" value="ECO:0007669"/>
    <property type="project" value="UniProtKB-UniRule"/>
</dbReference>